<evidence type="ECO:0000313" key="3">
    <source>
        <dbReference type="Proteomes" id="UP000248857"/>
    </source>
</evidence>
<dbReference type="Proteomes" id="UP000248857">
    <property type="component" value="Unassembled WGS sequence"/>
</dbReference>
<reference evidence="2 3" key="1">
    <citation type="journal article" date="2018" name="Sci. Rep.">
        <title>A novel species of the marine cyanobacterium Acaryochloris with a unique pigment content and lifestyle.</title>
        <authorList>
            <person name="Partensky F."/>
            <person name="Six C."/>
            <person name="Ratin M."/>
            <person name="Garczarek L."/>
            <person name="Vaulot D."/>
            <person name="Probert I."/>
            <person name="Calteau A."/>
            <person name="Gourvil P."/>
            <person name="Marie D."/>
            <person name="Grebert T."/>
            <person name="Bouchier C."/>
            <person name="Le Panse S."/>
            <person name="Gachenot M."/>
            <person name="Rodriguez F."/>
            <person name="Garrido J.L."/>
        </authorList>
    </citation>
    <scope>NUCLEOTIDE SEQUENCE [LARGE SCALE GENOMIC DNA]</scope>
    <source>
        <strain evidence="2 3">RCC1774</strain>
    </source>
</reference>
<dbReference type="InterPro" id="IPR021801">
    <property type="entry name" value="DUF3370"/>
</dbReference>
<feature type="region of interest" description="Disordered" evidence="1">
    <location>
        <begin position="422"/>
        <end position="445"/>
    </location>
</feature>
<sequence>MLLSSLLLAPAPIALAPEILQQQDVRALPGELDSFPVFNSNSPELVLSEGILLSTFPGKGKQSPEAHLNYPLDGRFDLFSHHVTRINSRNGKLPLYLGVLVHNPGDKPVKVLVLQANSYLSSSEAPFIDLPDQIENRGGRVYSGPGSRTASDVLRRKSQAGWSTSIEVPPGQSKMLMNLKMPISNSRTTWMRLYSSDKLYVASMAKFATSRDYKPTLEEWRYLLSTGDLATPRDKAPTPPKQKKADPFLYGRVAGISQGAEWKTKVTDSQSETLAIPEPGKAFSYVLNSLDRGTLGTGQIQSAPMLARYPDTAYRAHGNYGVKYKLDIPLHNNTETPQRVTLAIQTPIKEDRLSQEGLRFFNKPTGQPFFRGTVKVTYTSDRGQPKKRYLHLVQKRGQRGKPLVNLTLPPGSSRPVSLELLYPPDSTPPQVITVQTLSDSKASAR</sequence>
<gene>
    <name evidence="2" type="ORF">C1752_13679</name>
</gene>
<keyword evidence="3" id="KW-1185">Reference proteome</keyword>
<dbReference type="EMBL" id="PQWO01000040">
    <property type="protein sequence ID" value="PZD70372.1"/>
    <property type="molecule type" value="Genomic_DNA"/>
</dbReference>
<dbReference type="Pfam" id="PF11850">
    <property type="entry name" value="DUF3370"/>
    <property type="match status" value="1"/>
</dbReference>
<dbReference type="AlphaFoldDB" id="A0A2W1JGR8"/>
<feature type="compositionally biased region" description="Polar residues" evidence="1">
    <location>
        <begin position="428"/>
        <end position="445"/>
    </location>
</feature>
<evidence type="ECO:0000313" key="2">
    <source>
        <dbReference type="EMBL" id="PZD70372.1"/>
    </source>
</evidence>
<protein>
    <recommendedName>
        <fullName evidence="4">DUF3370 domain-containing protein</fullName>
    </recommendedName>
</protein>
<organism evidence="2 3">
    <name type="scientific">Acaryochloris thomasi RCC1774</name>
    <dbReference type="NCBI Taxonomy" id="1764569"/>
    <lineage>
        <taxon>Bacteria</taxon>
        <taxon>Bacillati</taxon>
        <taxon>Cyanobacteriota</taxon>
        <taxon>Cyanophyceae</taxon>
        <taxon>Acaryochloridales</taxon>
        <taxon>Acaryochloridaceae</taxon>
        <taxon>Acaryochloris</taxon>
        <taxon>Acaryochloris thomasi</taxon>
    </lineage>
</organism>
<evidence type="ECO:0008006" key="4">
    <source>
        <dbReference type="Google" id="ProtNLM"/>
    </source>
</evidence>
<comment type="caution">
    <text evidence="2">The sequence shown here is derived from an EMBL/GenBank/DDBJ whole genome shotgun (WGS) entry which is preliminary data.</text>
</comment>
<accession>A0A2W1JGR8</accession>
<proteinExistence type="predicted"/>
<name>A0A2W1JGR8_9CYAN</name>
<evidence type="ECO:0000256" key="1">
    <source>
        <dbReference type="SAM" id="MobiDB-lite"/>
    </source>
</evidence>